<proteinExistence type="predicted"/>
<feature type="chain" id="PRO_5042931142" evidence="1">
    <location>
        <begin position="26"/>
        <end position="1040"/>
    </location>
</feature>
<comment type="caution">
    <text evidence="3">The sequence shown here is derived from an EMBL/GenBank/DDBJ whole genome shotgun (WGS) entry which is preliminary data.</text>
</comment>
<dbReference type="RefSeq" id="WP_254083836.1">
    <property type="nucleotide sequence ID" value="NZ_JAHESE010000005.1"/>
</dbReference>
<dbReference type="InterPro" id="IPR041690">
    <property type="entry name" value="Cadherin_5"/>
</dbReference>
<feature type="signal peptide" evidence="1">
    <location>
        <begin position="1"/>
        <end position="25"/>
    </location>
</feature>
<keyword evidence="1" id="KW-0732">Signal</keyword>
<name>A0AAP2DVY9_9BACT</name>
<gene>
    <name evidence="3" type="ORF">KK062_08425</name>
</gene>
<evidence type="ECO:0000313" key="3">
    <source>
        <dbReference type="EMBL" id="MBT1708246.1"/>
    </source>
</evidence>
<dbReference type="Gene3D" id="2.60.40.2810">
    <property type="match status" value="1"/>
</dbReference>
<dbReference type="Pfam" id="PF17963">
    <property type="entry name" value="Big_9"/>
    <property type="match status" value="2"/>
</dbReference>
<dbReference type="Gene3D" id="2.60.40.10">
    <property type="entry name" value="Immunoglobulins"/>
    <property type="match status" value="1"/>
</dbReference>
<dbReference type="EMBL" id="JAHESE010000005">
    <property type="protein sequence ID" value="MBT1708246.1"/>
    <property type="molecule type" value="Genomic_DNA"/>
</dbReference>
<evidence type="ECO:0000256" key="1">
    <source>
        <dbReference type="SAM" id="SignalP"/>
    </source>
</evidence>
<dbReference type="Proteomes" id="UP001319080">
    <property type="component" value="Unassembled WGS sequence"/>
</dbReference>
<keyword evidence="4" id="KW-1185">Reference proteome</keyword>
<evidence type="ECO:0000259" key="2">
    <source>
        <dbReference type="Pfam" id="PF17892"/>
    </source>
</evidence>
<reference evidence="3 4" key="1">
    <citation type="submission" date="2021-05" db="EMBL/GenBank/DDBJ databases">
        <title>A Polyphasic approach of four new species of the genus Ohtaekwangia: Ohtaekwangia histidinii sp. nov., Ohtaekwangia cretensis sp. nov., Ohtaekwangia indiensis sp. nov., Ohtaekwangia reichenbachii sp. nov. from diverse environment.</title>
        <authorList>
            <person name="Octaviana S."/>
        </authorList>
    </citation>
    <scope>NUCLEOTIDE SEQUENCE [LARGE SCALE GENOMIC DNA]</scope>
    <source>
        <strain evidence="3 4">PWU5</strain>
    </source>
</reference>
<dbReference type="Pfam" id="PF17892">
    <property type="entry name" value="Cadherin_5"/>
    <property type="match status" value="1"/>
</dbReference>
<dbReference type="InterPro" id="IPR013783">
    <property type="entry name" value="Ig-like_fold"/>
</dbReference>
<accession>A0AAP2DVY9</accession>
<evidence type="ECO:0000313" key="4">
    <source>
        <dbReference type="Proteomes" id="UP001319080"/>
    </source>
</evidence>
<feature type="domain" description="Cadherin-like" evidence="2">
    <location>
        <begin position="400"/>
        <end position="474"/>
    </location>
</feature>
<protein>
    <submittedName>
        <fullName evidence="3">Tandem-95 repeat protein</fullName>
    </submittedName>
</protein>
<organism evidence="3 4">
    <name type="scientific">Dawidia cretensis</name>
    <dbReference type="NCBI Taxonomy" id="2782350"/>
    <lineage>
        <taxon>Bacteria</taxon>
        <taxon>Pseudomonadati</taxon>
        <taxon>Bacteroidota</taxon>
        <taxon>Cytophagia</taxon>
        <taxon>Cytophagales</taxon>
        <taxon>Chryseotaleaceae</taxon>
        <taxon>Dawidia</taxon>
    </lineage>
</organism>
<sequence length="1040" mass="110246">MISLFIRRRTALLCLFISYFSLLRAAAYTPPDIRSLNADNIHYMRVGSTVGIDLNSNATVLAGTAPDFNRAQLTVILTQGLPGEDSLSIRPTTSGTARITLQGRKVLYNGVVIGTCQPALDWISLTVRFNEKASAASITAVIRSLAYTNLNAVNPIVATRAIRVAISDGYGSISATSVVRLDIVVLRPAPVATNDYYRIPTGQTSLAIPAPGVLRNDYHPAKGSFESKLTRDTPIGHVMIGRDGSVQYTPQPGSTGTYTATYTTCDTWGACTSATITFQMGGENEAPQAIPDHYYIQEHQGLFIKNSALGVLGNDVDPNSGTNVVHIATLVSPPAHGTLTFYPNGTFMYHPVADYHGTDTFVYRTCDAENACAEGIVTITMADVDYPPSAPDIILAVSDTTLVTGDLLQGVLNYDKDRLRASILTEPVWGSLVLTGDSTFSYISRRNQEGIERLLYQVCDGNMQCDTATLVIVVTNSNNKPVVSLPVLISVREDTPTPLSEIVFADADAGNSPVRVTFESLPTGSAFTATTLSPDLSIVRTGTRVINITGPILSINTWLKQQNLIYTPVKDATSGQSIRVTINDLGNSGSGGAQQTVVSKSVAVIPVNDAPINNLPGNQTTKENELLTFTGTRSIRVSDVDASERNIMVTLTAIRGVLVTSSGPGENNAEVSTLVLTGRLDSINAVLATLAFRPLKPGTATLTVTTNDLGNVGEGGPQTALGTITIAVIATPAVVTRVTALSADGLYKVGDRIMLAVQFNHAVWVSRAAPTLALAIGEGSQATYQGGSGTPQLLFDYTVQTGDLTSRADYVSAQALSLNGAIIQDSLATDAVLTLPTPGSKSSLKGTSHLSVDGVLPAPPQLIIPAHNSSIENDVLMLAGISEAGSHVLITLNGNVIATAITDAVGGWDYQHDAILYVGKHTIALQAMDSAGNASDLSQPTTIFKIGGSVVSNESGEHRQTPRAYPVPANDVLFIDIGAQRQMPIELQVIDSRGIIRTDFSWEQHEHVLTVDVSSLGGGLYVLLLTAADEQHKERILIVK</sequence>
<dbReference type="AlphaFoldDB" id="A0AAP2DVY9"/>
<dbReference type="NCBIfam" id="NF012211">
    <property type="entry name" value="tand_rpt_95"/>
    <property type="match status" value="2"/>
</dbReference>